<dbReference type="OrthoDB" id="6688683at2759"/>
<dbReference type="InterPro" id="IPR050975">
    <property type="entry name" value="Sleep_regulator"/>
</dbReference>
<protein>
    <recommendedName>
        <fullName evidence="12">Protein sleepless</fullName>
    </recommendedName>
</protein>
<dbReference type="AlphaFoldDB" id="A0A834IHW1"/>
<evidence type="ECO:0000256" key="7">
    <source>
        <dbReference type="ARBA" id="ARBA00023180"/>
    </source>
</evidence>
<keyword evidence="2" id="KW-0336">GPI-anchor</keyword>
<feature type="signal peptide" evidence="9">
    <location>
        <begin position="1"/>
        <end position="20"/>
    </location>
</feature>
<dbReference type="Proteomes" id="UP000625711">
    <property type="component" value="Unassembled WGS sequence"/>
</dbReference>
<dbReference type="InterPro" id="IPR031424">
    <property type="entry name" value="QVR-like"/>
</dbReference>
<evidence type="ECO:0000256" key="8">
    <source>
        <dbReference type="ARBA" id="ARBA00023288"/>
    </source>
</evidence>
<evidence type="ECO:0008006" key="12">
    <source>
        <dbReference type="Google" id="ProtNLM"/>
    </source>
</evidence>
<dbReference type="GO" id="GO:0098552">
    <property type="term" value="C:side of membrane"/>
    <property type="evidence" value="ECO:0007669"/>
    <property type="project" value="UniProtKB-KW"/>
</dbReference>
<comment type="subcellular location">
    <subcellularLocation>
        <location evidence="1">Membrane</location>
        <topology evidence="1">Lipid-anchor</topology>
        <topology evidence="1">GPI-anchor</topology>
    </subcellularLocation>
</comment>
<gene>
    <name evidence="10" type="ORF">GWI33_007353</name>
</gene>
<reference evidence="10" key="1">
    <citation type="submission" date="2020-08" db="EMBL/GenBank/DDBJ databases">
        <title>Genome sequencing and assembly of the red palm weevil Rhynchophorus ferrugineus.</title>
        <authorList>
            <person name="Dias G.B."/>
            <person name="Bergman C.M."/>
            <person name="Manee M."/>
        </authorList>
    </citation>
    <scope>NUCLEOTIDE SEQUENCE</scope>
    <source>
        <strain evidence="10">AA-2017</strain>
        <tissue evidence="10">Whole larva</tissue>
    </source>
</reference>
<comment type="caution">
    <text evidence="10">The sequence shown here is derived from an EMBL/GenBank/DDBJ whole genome shotgun (WGS) entry which is preliminary data.</text>
</comment>
<evidence type="ECO:0000256" key="6">
    <source>
        <dbReference type="ARBA" id="ARBA00023136"/>
    </source>
</evidence>
<keyword evidence="3" id="KW-0812">Transmembrane</keyword>
<organism evidence="10 11">
    <name type="scientific">Rhynchophorus ferrugineus</name>
    <name type="common">Red palm weevil</name>
    <name type="synonym">Curculio ferrugineus</name>
    <dbReference type="NCBI Taxonomy" id="354439"/>
    <lineage>
        <taxon>Eukaryota</taxon>
        <taxon>Metazoa</taxon>
        <taxon>Ecdysozoa</taxon>
        <taxon>Arthropoda</taxon>
        <taxon>Hexapoda</taxon>
        <taxon>Insecta</taxon>
        <taxon>Pterygota</taxon>
        <taxon>Neoptera</taxon>
        <taxon>Endopterygota</taxon>
        <taxon>Coleoptera</taxon>
        <taxon>Polyphaga</taxon>
        <taxon>Cucujiformia</taxon>
        <taxon>Curculionidae</taxon>
        <taxon>Dryophthorinae</taxon>
        <taxon>Rhynchophorus</taxon>
    </lineage>
</organism>
<keyword evidence="11" id="KW-1185">Reference proteome</keyword>
<keyword evidence="7" id="KW-0325">Glycoprotein</keyword>
<name>A0A834IHW1_RHYFE</name>
<evidence type="ECO:0000256" key="1">
    <source>
        <dbReference type="ARBA" id="ARBA00004589"/>
    </source>
</evidence>
<keyword evidence="4 9" id="KW-0732">Signal</keyword>
<accession>A0A834IHW1</accession>
<dbReference type="GO" id="GO:0032222">
    <property type="term" value="P:regulation of synaptic transmission, cholinergic"/>
    <property type="evidence" value="ECO:0007669"/>
    <property type="project" value="InterPro"/>
</dbReference>
<dbReference type="CDD" id="cd00117">
    <property type="entry name" value="TFP"/>
    <property type="match status" value="1"/>
</dbReference>
<evidence type="ECO:0000313" key="11">
    <source>
        <dbReference type="Proteomes" id="UP000625711"/>
    </source>
</evidence>
<evidence type="ECO:0000256" key="2">
    <source>
        <dbReference type="ARBA" id="ARBA00022622"/>
    </source>
</evidence>
<dbReference type="Pfam" id="PF17064">
    <property type="entry name" value="QVR"/>
    <property type="match status" value="1"/>
</dbReference>
<dbReference type="GO" id="GO:0030431">
    <property type="term" value="P:sleep"/>
    <property type="evidence" value="ECO:0007669"/>
    <property type="project" value="InterPro"/>
</dbReference>
<dbReference type="PANTHER" id="PTHR33562">
    <property type="entry name" value="ATILLA, ISOFORM B-RELATED-RELATED"/>
    <property type="match status" value="1"/>
</dbReference>
<evidence type="ECO:0000256" key="9">
    <source>
        <dbReference type="SAM" id="SignalP"/>
    </source>
</evidence>
<keyword evidence="6" id="KW-0472">Membrane</keyword>
<proteinExistence type="predicted"/>
<keyword evidence="8" id="KW-0449">Lipoprotein</keyword>
<sequence length="141" mass="14844">MVSYVIFGIALILAADSATGLSCYNCNSKDSVACSWGLASFTYNTEECQSAGFLNALVGPKCYKIEATDSQGNNYIARGCQNPPAFGCDIIAKTAGWLSDTSGQDLRMSCVTCESDKCNSASKLAGFTVLGLLLATLAFLF</sequence>
<dbReference type="EMBL" id="JAACXV010000368">
    <property type="protein sequence ID" value="KAF7279337.1"/>
    <property type="molecule type" value="Genomic_DNA"/>
</dbReference>
<dbReference type="PANTHER" id="PTHR33562:SF20">
    <property type="entry name" value="PROTEIN QUIVER"/>
    <property type="match status" value="1"/>
</dbReference>
<keyword evidence="5" id="KW-1133">Transmembrane helix</keyword>
<evidence type="ECO:0000313" key="10">
    <source>
        <dbReference type="EMBL" id="KAF7279337.1"/>
    </source>
</evidence>
<feature type="chain" id="PRO_5033036151" description="Protein sleepless" evidence="9">
    <location>
        <begin position="21"/>
        <end position="141"/>
    </location>
</feature>
<evidence type="ECO:0000256" key="5">
    <source>
        <dbReference type="ARBA" id="ARBA00022989"/>
    </source>
</evidence>
<evidence type="ECO:0000256" key="3">
    <source>
        <dbReference type="ARBA" id="ARBA00022692"/>
    </source>
</evidence>
<evidence type="ECO:0000256" key="4">
    <source>
        <dbReference type="ARBA" id="ARBA00022729"/>
    </source>
</evidence>